<dbReference type="Proteomes" id="UP000184048">
    <property type="component" value="Unassembled WGS sequence"/>
</dbReference>
<accession>A0A1M5CCS5</accession>
<sequence>MGVETTIKDASITLNKAFSFRKGQLAKVTESLAEYHKDLNISPLKFIL</sequence>
<reference evidence="1 2" key="1">
    <citation type="submission" date="2016-11" db="EMBL/GenBank/DDBJ databases">
        <authorList>
            <person name="Jaros S."/>
            <person name="Januszkiewicz K."/>
            <person name="Wedrychowicz H."/>
        </authorList>
    </citation>
    <scope>NUCLEOTIDE SEQUENCE [LARGE SCALE GENOMIC DNA]</scope>
    <source>
        <strain evidence="1 2">DSM 18119</strain>
    </source>
</reference>
<organism evidence="1 2">
    <name type="scientific">Flavisolibacter ginsengisoli DSM 18119</name>
    <dbReference type="NCBI Taxonomy" id="1121884"/>
    <lineage>
        <taxon>Bacteria</taxon>
        <taxon>Pseudomonadati</taxon>
        <taxon>Bacteroidota</taxon>
        <taxon>Chitinophagia</taxon>
        <taxon>Chitinophagales</taxon>
        <taxon>Chitinophagaceae</taxon>
        <taxon>Flavisolibacter</taxon>
    </lineage>
</organism>
<protein>
    <submittedName>
        <fullName evidence="1">Uncharacterized protein</fullName>
    </submittedName>
</protein>
<evidence type="ECO:0000313" key="2">
    <source>
        <dbReference type="Proteomes" id="UP000184048"/>
    </source>
</evidence>
<proteinExistence type="predicted"/>
<dbReference type="EMBL" id="FQUU01000012">
    <property type="protein sequence ID" value="SHF52525.1"/>
    <property type="molecule type" value="Genomic_DNA"/>
</dbReference>
<name>A0A1M5CCS5_9BACT</name>
<keyword evidence="2" id="KW-1185">Reference proteome</keyword>
<dbReference type="AlphaFoldDB" id="A0A1M5CCS5"/>
<evidence type="ECO:0000313" key="1">
    <source>
        <dbReference type="EMBL" id="SHF52525.1"/>
    </source>
</evidence>
<gene>
    <name evidence="1" type="ORF">SAMN02745131_02877</name>
</gene>